<feature type="region of interest" description="Disordered" evidence="5">
    <location>
        <begin position="2309"/>
        <end position="2388"/>
    </location>
</feature>
<feature type="compositionally biased region" description="Basic and acidic residues" evidence="5">
    <location>
        <begin position="2376"/>
        <end position="2388"/>
    </location>
</feature>
<evidence type="ECO:0000256" key="5">
    <source>
        <dbReference type="SAM" id="MobiDB-lite"/>
    </source>
</evidence>
<protein>
    <recommendedName>
        <fullName evidence="6">GAR domain-containing protein</fullName>
    </recommendedName>
</protein>
<evidence type="ECO:0000256" key="3">
    <source>
        <dbReference type="ARBA" id="ARBA00023054"/>
    </source>
</evidence>
<comment type="subcellular location">
    <subcellularLocation>
        <location evidence="1">Cytoplasm</location>
        <location evidence="1">Cytoskeleton</location>
    </subcellularLocation>
</comment>
<keyword evidence="4" id="KW-0206">Cytoskeleton</keyword>
<feature type="compositionally biased region" description="Basic and acidic residues" evidence="5">
    <location>
        <begin position="1371"/>
        <end position="1383"/>
    </location>
</feature>
<dbReference type="GO" id="GO:0000226">
    <property type="term" value="P:microtubule cytoskeleton organization"/>
    <property type="evidence" value="ECO:0007669"/>
    <property type="project" value="TreeGrafter"/>
</dbReference>
<feature type="region of interest" description="Disordered" evidence="5">
    <location>
        <begin position="1"/>
        <end position="63"/>
    </location>
</feature>
<dbReference type="Pfam" id="PF02187">
    <property type="entry name" value="GAS2"/>
    <property type="match status" value="1"/>
</dbReference>
<dbReference type="PROSITE" id="PS51460">
    <property type="entry name" value="GAR"/>
    <property type="match status" value="1"/>
</dbReference>
<evidence type="ECO:0000256" key="4">
    <source>
        <dbReference type="ARBA" id="ARBA00023212"/>
    </source>
</evidence>
<feature type="region of interest" description="Disordered" evidence="5">
    <location>
        <begin position="215"/>
        <end position="354"/>
    </location>
</feature>
<proteinExistence type="predicted"/>
<feature type="region of interest" description="Disordered" evidence="5">
    <location>
        <begin position="1587"/>
        <end position="1970"/>
    </location>
</feature>
<dbReference type="PANTHER" id="PTHR15073:SF1">
    <property type="entry name" value="RETICULOCYTE-BINDING PROTEIN HOMOLOG 2A"/>
    <property type="match status" value="1"/>
</dbReference>
<feature type="compositionally biased region" description="Low complexity" evidence="5">
    <location>
        <begin position="1330"/>
        <end position="1345"/>
    </location>
</feature>
<dbReference type="SUPFAM" id="SSF143575">
    <property type="entry name" value="GAS2 domain-like"/>
    <property type="match status" value="1"/>
</dbReference>
<dbReference type="InterPro" id="IPR036534">
    <property type="entry name" value="GAR_dom_sf"/>
</dbReference>
<feature type="compositionally biased region" description="Low complexity" evidence="5">
    <location>
        <begin position="2126"/>
        <end position="2153"/>
    </location>
</feature>
<feature type="region of interest" description="Disordered" evidence="5">
    <location>
        <begin position="1173"/>
        <end position="1198"/>
    </location>
</feature>
<dbReference type="PANTHER" id="PTHR15073">
    <property type="entry name" value="MICROTUBULE-ASSOCIATED PROTEIN"/>
    <property type="match status" value="1"/>
</dbReference>
<feature type="compositionally biased region" description="Low complexity" evidence="5">
    <location>
        <begin position="37"/>
        <end position="52"/>
    </location>
</feature>
<sequence>MASPSPPRPPPIQTALASPRRPRPPPNPPSSTATVLRTPRSAASSTSPSARRAQQDPLLSRLTPSAITKMSDLDFLPGEKEVGVRAATAAEKIDVWLREVETWEELTFWSKTNGDGFRIPEDSKQRKKRRRIDLSASAAVTSPAVSKHSPVKPVARRLFSDPTGASSGGPSVAALKLDMKTKDAISMSEIDELLSPTTTPLFVKRLDFDLGMGMNSPMTPSRMHSGRPSSPFDKPFKRRSLQVASFGGNGSITPTPLKRQTFDFTPGHKPTPSPTKQTFRPSSSPSKPEQQPPLPSTDSNPAFLAVQPLSSAATSRSQSPSPSPLPVTDSETDAPTSDSDSTSDSDLPSDADEFLGSLPGPVLTCISDRVGSISADLAQLDIEGLKSRVLEFKAQQIDEHGNGRMSDSLAIITATTLQLLPPLHRLWHLLETWGWRVDVCRVVPTFLTNLDCAEGIVMRGDDDGARWLEEIEEGVAADAIVESTLATLENGVDEMWEQRRSEAFDRIKLCAGIVDGMLDLLDGREETIPDEWIDRVDALEEAMDSWVVKEVERADVLKRRWRELIRRRKEDEEQRRRAERERLRREEEERRRRQEEEERARRQAEEERKRKEEEERLRLEEEERVRRAEEEALRKAEEEARRLREAEEERVRLAEAERLRLEEVERLRKAEQEAARLRREAEEEAARQAEAERLRLEKEREAEEEETRQAEAERLRLEKEREEQLRLAEETRRQQALAEEELARRLAEEEAQRRAAELARIHELEERQRLKYEALERAEEEARAKALLEQAGSEDPLAVEVDDSEAVAESDLPLGTEEAVEDVSSPAAQVEDVVSEALAVPTDSSIAPKPKEPVAEVASLDAEAVDLDSTTILEPEEEEEPEPIIEEASLPAPLQPEVDENLTTEPILHPPTSPDILPRDTEIYNDDSVVEILPSISETLETEESEVEMEEVEDNTAFSTQILTDNTAGELSEPADSDLALQIPLQLQPALSPIAEEGRSPVLGITRTDDADELLRNLETVMPEFDLEEESILVEPPTTLEREADPLDLTTPEETPFDQPVSSTTNDDDTHFQPLEDPTIQSQDALPSENDLAVPEPSLDRSLVDPEDSLSTPPTLLIDVINPPITVATPLSAGTIVPPSPPVPTIETKLPETTEDAFAVSPLLTPATLVEEPTDLSPHLHESGDSGRPISPAPKLPEPVPVVTIHAAVPTETIKTSPVENAPADNLPILHEAGKVSPSDVRVVISEDAGASDAQILEEPQGNQAVDTPRRVSPVLGQSTASTLNRLPTSPEPPAPSIVYNGLEVSESPRSPEKRKAQRSDVRKVHTTTLVSQPSPSPSLSPAVPGLADEYVSDIDDSDVETVADDEEFQAELRKERFGDDSGYRLGSKDPLSNDTVGMGRGLAAPAVGQLSPSKSKKLQGDSNGSKSPASRNGAMNNASTNAAVSPQVTRGGLKLASPFHLNTRNALDASSQRHDSFDSIMSNGLPDQSFNSVQSIEIARGIASPLSPTGSVIHHSIDESFGASFNSIHSDDTIPDAAAVVLDDAVDAVIEDPDVVLVEEDEEPDTIAIEDDDEVSPIKEFDDSMFRYSVSGGSPTKRSGSPSKPRRDESPVAVKRAAPAIVKVRKPSRGQNDAGFSTSQVRDAPVYVPIAPPLTAVLQQPKRRQSSVSSVSNFTSGAGSKAPEPVARPARPQSQLAHNVRRVSSIPTIALPKTQAQKDAGTRADRSRSHSHRYSSATISVSHREDTPPAQGHSRPDSRAAAIPRKTSSSHIPMPVQVPKRSSSFEKTGEAALKKRSSASGTFARDRDVTPKPSAAETRNAPSRSSSRMGSSSSLRSQSSRQILRSAPSPRSPTDAEFRRQSSRMSMRGTAGPHPRQSDPQLSSQSRSHSRSNSQSQSQSHTNNTTSSGYGQDSGIKVVKRKNNLISKQQARASAADRGSGAMSPVSPIDFPSLRPVLNPPSTPMQGKELEDRLEKKINKILIGLPSLTMTPSPMKKPPPPPINTAAEPPIKQPRFGESKLPIARQPSTPTIGQAPNLTLVSKRTISQPGEVKMYHLHKSDDESPVKLFVRLVGDGGERVMVRVGGGWADLKEYLIEYAAHHGIQGSRRMPNDSIVEFGDDSRSIRASGSNSSLRSSFRGSPTPTFSNSNNSRPGSPLVGGAKPPVPTRAESPFFNRRPESPRPGQMGTSPGVRLGLQSTAHSRGSPGTPSYERPVTPGGSAGFHSLYTSPSYGSGLVVNPKRPMSRLSFGDFADAESPSSPVSSVPLGLAGPKSRNVEISAEKQAWVDGMLGQVRKASAERNVRMGLPRMGSSSNLHGAAAEDDAASTGSAGGGPRLTDMGKVGSTRRMYVTKQPSYLGLRGAKSSSSSLRLSDAGREERGSGRGS</sequence>
<feature type="region of interest" description="Disordered" evidence="5">
    <location>
        <begin position="1252"/>
        <end position="1271"/>
    </location>
</feature>
<dbReference type="GO" id="GO:0008017">
    <property type="term" value="F:microtubule binding"/>
    <property type="evidence" value="ECO:0007669"/>
    <property type="project" value="InterPro"/>
</dbReference>
<keyword evidence="3" id="KW-0175">Coiled coil</keyword>
<evidence type="ECO:0000256" key="2">
    <source>
        <dbReference type="ARBA" id="ARBA00022490"/>
    </source>
</evidence>
<keyword evidence="2" id="KW-0963">Cytoplasm</keyword>
<organism evidence="7 8">
    <name type="scientific">Orbilia brochopaga</name>
    <dbReference type="NCBI Taxonomy" id="3140254"/>
    <lineage>
        <taxon>Eukaryota</taxon>
        <taxon>Fungi</taxon>
        <taxon>Dikarya</taxon>
        <taxon>Ascomycota</taxon>
        <taxon>Pezizomycotina</taxon>
        <taxon>Orbiliomycetes</taxon>
        <taxon>Orbiliales</taxon>
        <taxon>Orbiliaceae</taxon>
        <taxon>Orbilia</taxon>
    </lineage>
</organism>
<evidence type="ECO:0000256" key="1">
    <source>
        <dbReference type="ARBA" id="ARBA00004245"/>
    </source>
</evidence>
<feature type="region of interest" description="Disordered" evidence="5">
    <location>
        <begin position="862"/>
        <end position="892"/>
    </location>
</feature>
<feature type="region of interest" description="Disordered" evidence="5">
    <location>
        <begin position="675"/>
        <end position="714"/>
    </location>
</feature>
<feature type="compositionally biased region" description="Polar residues" evidence="5">
    <location>
        <begin position="1421"/>
        <end position="1448"/>
    </location>
</feature>
<dbReference type="InterPro" id="IPR051483">
    <property type="entry name" value="MAP7_domain-containing"/>
</dbReference>
<dbReference type="EMBL" id="JAVHNQ010000006">
    <property type="protein sequence ID" value="KAK6344283.1"/>
    <property type="molecule type" value="Genomic_DNA"/>
</dbReference>
<accession>A0AAV9UR35</accession>
<reference evidence="7 8" key="1">
    <citation type="submission" date="2019-10" db="EMBL/GenBank/DDBJ databases">
        <authorList>
            <person name="Palmer J.M."/>
        </authorList>
    </citation>
    <scope>NUCLEOTIDE SEQUENCE [LARGE SCALE GENOMIC DNA]</scope>
    <source>
        <strain evidence="7 8">TWF696</strain>
    </source>
</reference>
<feature type="compositionally biased region" description="Pro residues" evidence="5">
    <location>
        <begin position="1"/>
        <end position="12"/>
    </location>
</feature>
<feature type="compositionally biased region" description="Polar residues" evidence="5">
    <location>
        <begin position="1630"/>
        <end position="1642"/>
    </location>
</feature>
<feature type="region of interest" description="Disordered" evidence="5">
    <location>
        <begin position="1988"/>
        <end position="2016"/>
    </location>
</feature>
<dbReference type="Proteomes" id="UP001375240">
    <property type="component" value="Unassembled WGS sequence"/>
</dbReference>
<feature type="compositionally biased region" description="Acidic residues" evidence="5">
    <location>
        <begin position="1351"/>
        <end position="1370"/>
    </location>
</feature>
<feature type="compositionally biased region" description="Low complexity" evidence="5">
    <location>
        <begin position="1930"/>
        <end position="1943"/>
    </location>
</feature>
<feature type="compositionally biased region" description="Polar residues" evidence="5">
    <location>
        <begin position="2198"/>
        <end position="2210"/>
    </location>
</feature>
<evidence type="ECO:0000259" key="6">
    <source>
        <dbReference type="PROSITE" id="PS51460"/>
    </source>
</evidence>
<feature type="compositionally biased region" description="Low complexity" evidence="5">
    <location>
        <begin position="2360"/>
        <end position="2375"/>
    </location>
</feature>
<gene>
    <name evidence="7" type="ORF">TWF696_007924</name>
</gene>
<feature type="compositionally biased region" description="Acidic residues" evidence="5">
    <location>
        <begin position="341"/>
        <end position="353"/>
    </location>
</feature>
<feature type="compositionally biased region" description="Basic and acidic residues" evidence="5">
    <location>
        <begin position="1310"/>
        <end position="1324"/>
    </location>
</feature>
<feature type="region of interest" description="Disordered" evidence="5">
    <location>
        <begin position="2125"/>
        <end position="2223"/>
    </location>
</feature>
<feature type="compositionally biased region" description="Low complexity" evidence="5">
    <location>
        <begin position="308"/>
        <end position="340"/>
    </location>
</feature>
<feature type="domain" description="GAR" evidence="6">
    <location>
        <begin position="2024"/>
        <end position="2103"/>
    </location>
</feature>
<dbReference type="GO" id="GO:0015630">
    <property type="term" value="C:microtubule cytoskeleton"/>
    <property type="evidence" value="ECO:0007669"/>
    <property type="project" value="TreeGrafter"/>
</dbReference>
<feature type="compositionally biased region" description="Acidic residues" evidence="5">
    <location>
        <begin position="874"/>
        <end position="885"/>
    </location>
</feature>
<feature type="compositionally biased region" description="Polar residues" evidence="5">
    <location>
        <begin position="1592"/>
        <end position="1603"/>
    </location>
</feature>
<feature type="compositionally biased region" description="Basic and acidic residues" evidence="5">
    <location>
        <begin position="1784"/>
        <end position="1794"/>
    </location>
</feature>
<evidence type="ECO:0000313" key="7">
    <source>
        <dbReference type="EMBL" id="KAK6344283.1"/>
    </source>
</evidence>
<dbReference type="Gene3D" id="3.30.920.20">
    <property type="entry name" value="Gas2-like domain"/>
    <property type="match status" value="1"/>
</dbReference>
<feature type="compositionally biased region" description="Low complexity" evidence="5">
    <location>
        <begin position="1884"/>
        <end position="1909"/>
    </location>
</feature>
<feature type="region of interest" description="Disordered" evidence="5">
    <location>
        <begin position="789"/>
        <end position="829"/>
    </location>
</feature>
<feature type="region of interest" description="Disordered" evidence="5">
    <location>
        <begin position="1027"/>
        <end position="1117"/>
    </location>
</feature>
<name>A0AAV9UR35_9PEZI</name>
<keyword evidence="8" id="KW-1185">Reference proteome</keyword>
<comment type="caution">
    <text evidence="7">The sequence shown here is derived from an EMBL/GenBank/DDBJ whole genome shotgun (WGS) entry which is preliminary data.</text>
</comment>
<dbReference type="CDD" id="cd22249">
    <property type="entry name" value="UDM1_RNF168_RNF169-like"/>
    <property type="match status" value="1"/>
</dbReference>
<dbReference type="InterPro" id="IPR003108">
    <property type="entry name" value="GAR_dom"/>
</dbReference>
<feature type="compositionally biased region" description="Low complexity" evidence="5">
    <location>
        <begin position="1824"/>
        <end position="1847"/>
    </location>
</feature>
<feature type="region of interest" description="Disordered" evidence="5">
    <location>
        <begin position="1280"/>
        <end position="1448"/>
    </location>
</feature>
<evidence type="ECO:0000313" key="8">
    <source>
        <dbReference type="Proteomes" id="UP001375240"/>
    </source>
</evidence>